<dbReference type="OrthoDB" id="7438987at2"/>
<dbReference type="SUPFAM" id="SSF52540">
    <property type="entry name" value="P-loop containing nucleoside triphosphate hydrolases"/>
    <property type="match status" value="1"/>
</dbReference>
<gene>
    <name evidence="6" type="ORF">SAMN05444123_109138</name>
</gene>
<dbReference type="InterPro" id="IPR003959">
    <property type="entry name" value="ATPase_AAA_core"/>
</dbReference>
<evidence type="ECO:0000256" key="2">
    <source>
        <dbReference type="ARBA" id="ARBA00022741"/>
    </source>
</evidence>
<dbReference type="EMBL" id="FODT01000009">
    <property type="protein sequence ID" value="SEP17488.1"/>
    <property type="molecule type" value="Genomic_DNA"/>
</dbReference>
<dbReference type="RefSeq" id="WP_011579859.1">
    <property type="nucleotide sequence ID" value="NZ_FODT01000009.1"/>
</dbReference>
<feature type="region of interest" description="Disordered" evidence="4">
    <location>
        <begin position="56"/>
        <end position="82"/>
    </location>
</feature>
<dbReference type="InterPro" id="IPR050221">
    <property type="entry name" value="26S_Proteasome_ATPase"/>
</dbReference>
<keyword evidence="7" id="KW-1185">Reference proteome</keyword>
<name>A0A1H8VRB1_9BRAD</name>
<comment type="similarity">
    <text evidence="1">Belongs to the AAA ATPase family.</text>
</comment>
<sequence length="401" mass="44306">MDHFSIIQALCRAAMADASPALRKQIERLRDALAKDGEAKQSAALTSILTTADRTKELSPSRIERSKAQISGEPLTRNTPVPVDRETAAPLAEIIFPADIQPTAPLFNSTVSRAIETVIEEWANFDALSEINIRPSKTCLVYGAPGTGKTRLALWIAQQLDLPVVLVKLDGLVSSFLGTTARNIGNLFAFANRHRCILLLDEFDAIAKVRDDPQEVGEIKRVVNALLQNLDTRRDVGFTIGITNHPKLLDTAVWRRFEVQLEIPKPDFEMRKAIAAHFMPPVKAPDIHLRLIAWFTEGSTGAEIESLVRTYKKATTVREEDKRGLLDTLRQFATLNAARVQSERRALLFDDSSNLFRAMRDDPILGFSMADIGEIAGKDKSTVSRQLGRAAKSGEAETLNG</sequence>
<dbReference type="CDD" id="cd19481">
    <property type="entry name" value="RecA-like_protease"/>
    <property type="match status" value="1"/>
</dbReference>
<reference evidence="7" key="1">
    <citation type="submission" date="2016-10" db="EMBL/GenBank/DDBJ databases">
        <authorList>
            <person name="Varghese N."/>
            <person name="Submissions S."/>
        </authorList>
    </citation>
    <scope>NUCLEOTIDE SEQUENCE [LARGE SCALE GENOMIC DNA]</scope>
    <source>
        <strain evidence="7">DSM 123</strain>
    </source>
</reference>
<organism evidence="6 7">
    <name type="scientific">Rhodopseudomonas pseudopalustris</name>
    <dbReference type="NCBI Taxonomy" id="1513892"/>
    <lineage>
        <taxon>Bacteria</taxon>
        <taxon>Pseudomonadati</taxon>
        <taxon>Pseudomonadota</taxon>
        <taxon>Alphaproteobacteria</taxon>
        <taxon>Hyphomicrobiales</taxon>
        <taxon>Nitrobacteraceae</taxon>
        <taxon>Rhodopseudomonas</taxon>
    </lineage>
</organism>
<feature type="compositionally biased region" description="Basic and acidic residues" evidence="4">
    <location>
        <begin position="56"/>
        <end position="67"/>
    </location>
</feature>
<evidence type="ECO:0000256" key="3">
    <source>
        <dbReference type="ARBA" id="ARBA00022840"/>
    </source>
</evidence>
<dbReference type="GO" id="GO:0005524">
    <property type="term" value="F:ATP binding"/>
    <property type="evidence" value="ECO:0007669"/>
    <property type="project" value="UniProtKB-KW"/>
</dbReference>
<evidence type="ECO:0000313" key="7">
    <source>
        <dbReference type="Proteomes" id="UP000199615"/>
    </source>
</evidence>
<dbReference type="PANTHER" id="PTHR23073">
    <property type="entry name" value="26S PROTEASOME REGULATORY SUBUNIT"/>
    <property type="match status" value="1"/>
</dbReference>
<dbReference type="GO" id="GO:0016887">
    <property type="term" value="F:ATP hydrolysis activity"/>
    <property type="evidence" value="ECO:0007669"/>
    <property type="project" value="InterPro"/>
</dbReference>
<dbReference type="Proteomes" id="UP000199615">
    <property type="component" value="Unassembled WGS sequence"/>
</dbReference>
<dbReference type="InterPro" id="IPR027417">
    <property type="entry name" value="P-loop_NTPase"/>
</dbReference>
<feature type="domain" description="AAA+ ATPase" evidence="5">
    <location>
        <begin position="135"/>
        <end position="267"/>
    </location>
</feature>
<dbReference type="Pfam" id="PF00004">
    <property type="entry name" value="AAA"/>
    <property type="match status" value="1"/>
</dbReference>
<dbReference type="SMART" id="SM00382">
    <property type="entry name" value="AAA"/>
    <property type="match status" value="1"/>
</dbReference>
<evidence type="ECO:0000256" key="1">
    <source>
        <dbReference type="ARBA" id="ARBA00006914"/>
    </source>
</evidence>
<evidence type="ECO:0000259" key="5">
    <source>
        <dbReference type="SMART" id="SM00382"/>
    </source>
</evidence>
<dbReference type="InterPro" id="IPR003593">
    <property type="entry name" value="AAA+_ATPase"/>
</dbReference>
<proteinExistence type="inferred from homology"/>
<evidence type="ECO:0000313" key="6">
    <source>
        <dbReference type="EMBL" id="SEP17488.1"/>
    </source>
</evidence>
<accession>A0A1H8VRB1</accession>
<protein>
    <submittedName>
        <fullName evidence="6">ATPase family associated with various cellular activities (AAA)</fullName>
    </submittedName>
</protein>
<evidence type="ECO:0000256" key="4">
    <source>
        <dbReference type="SAM" id="MobiDB-lite"/>
    </source>
</evidence>
<dbReference type="AlphaFoldDB" id="A0A1H8VRB1"/>
<keyword evidence="2" id="KW-0547">Nucleotide-binding</keyword>
<dbReference type="Gene3D" id="3.40.50.300">
    <property type="entry name" value="P-loop containing nucleotide triphosphate hydrolases"/>
    <property type="match status" value="1"/>
</dbReference>
<keyword evidence="3" id="KW-0067">ATP-binding</keyword>